<protein>
    <submittedName>
        <fullName evidence="1">Uncharacterized protein</fullName>
    </submittedName>
</protein>
<accession>A0A3L7Z0M5</accession>
<organism evidence="1 2">
    <name type="scientific">Bacteroides acidifaciens</name>
    <dbReference type="NCBI Taxonomy" id="85831"/>
    <lineage>
        <taxon>Bacteria</taxon>
        <taxon>Pseudomonadati</taxon>
        <taxon>Bacteroidota</taxon>
        <taxon>Bacteroidia</taxon>
        <taxon>Bacteroidales</taxon>
        <taxon>Bacteroidaceae</taxon>
        <taxon>Bacteroides</taxon>
    </lineage>
</organism>
<dbReference type="EMBL" id="RAZM01000059">
    <property type="protein sequence ID" value="RLT79216.1"/>
    <property type="molecule type" value="Genomic_DNA"/>
</dbReference>
<name>A0A3L7Z0M5_9BACE</name>
<dbReference type="Proteomes" id="UP000267159">
    <property type="component" value="Unassembled WGS sequence"/>
</dbReference>
<comment type="caution">
    <text evidence="1">The sequence shown here is derived from an EMBL/GenBank/DDBJ whole genome shotgun (WGS) entry which is preliminary data.</text>
</comment>
<evidence type="ECO:0000313" key="2">
    <source>
        <dbReference type="Proteomes" id="UP000267159"/>
    </source>
</evidence>
<proteinExistence type="predicted"/>
<evidence type="ECO:0000313" key="1">
    <source>
        <dbReference type="EMBL" id="RLT79216.1"/>
    </source>
</evidence>
<gene>
    <name evidence="1" type="ORF">D7Y07_15010</name>
</gene>
<reference evidence="1 2" key="1">
    <citation type="submission" date="2018-09" db="EMBL/GenBank/DDBJ databases">
        <title>Murine metabolic-syndrome-specific gut microbial biobank.</title>
        <authorList>
            <person name="Liu C."/>
        </authorList>
    </citation>
    <scope>NUCLEOTIDE SEQUENCE [LARGE SCALE GENOMIC DNA]</scope>
    <source>
        <strain evidence="1 2">0.1X-D8-26</strain>
    </source>
</reference>
<sequence>MEKGTFRYPANRLGGHLQNRISALPDTRFYNNAVIHGFNDFMTQCRHSPVIRIPASPLKRIRDGPPG</sequence>
<dbReference type="AlphaFoldDB" id="A0A3L7Z0M5"/>